<evidence type="ECO:0000256" key="1">
    <source>
        <dbReference type="RuleBase" id="RU362006"/>
    </source>
</evidence>
<name>A0A6P4IZE8_DROKI</name>
<evidence type="ECO:0000313" key="4">
    <source>
        <dbReference type="RefSeq" id="XP_017027683.1"/>
    </source>
</evidence>
<feature type="compositionally biased region" description="Basic and acidic residues" evidence="2">
    <location>
        <begin position="279"/>
        <end position="288"/>
    </location>
</feature>
<feature type="region of interest" description="Disordered" evidence="2">
    <location>
        <begin position="245"/>
        <end position="264"/>
    </location>
</feature>
<feature type="region of interest" description="Disordered" evidence="2">
    <location>
        <begin position="156"/>
        <end position="184"/>
    </location>
</feature>
<reference evidence="3" key="1">
    <citation type="submission" date="2025-05" db="UniProtKB">
        <authorList>
            <consortium name="RefSeq"/>
        </authorList>
    </citation>
    <scope>NUCLEOTIDE SEQUENCE [LARGE SCALE GENOMIC DNA]</scope>
    <source>
        <strain evidence="3">14028-0561.14</strain>
    </source>
</reference>
<dbReference type="Proteomes" id="UP001652661">
    <property type="component" value="Chromosome 2R"/>
</dbReference>
<evidence type="ECO:0000256" key="2">
    <source>
        <dbReference type="SAM" id="MobiDB-lite"/>
    </source>
</evidence>
<dbReference type="GO" id="GO:0005789">
    <property type="term" value="C:endoplasmic reticulum membrane"/>
    <property type="evidence" value="ECO:0007669"/>
    <property type="project" value="TreeGrafter"/>
</dbReference>
<dbReference type="GO" id="GO:0071786">
    <property type="term" value="P:endoplasmic reticulum tubular network organization"/>
    <property type="evidence" value="ECO:0007669"/>
    <property type="project" value="TreeGrafter"/>
</dbReference>
<feature type="region of interest" description="Disordered" evidence="2">
    <location>
        <begin position="279"/>
        <end position="303"/>
    </location>
</feature>
<keyword evidence="1" id="KW-1133">Transmembrane helix</keyword>
<protein>
    <recommendedName>
        <fullName evidence="1">Receptor expression-enhancing protein</fullName>
    </recommendedName>
</protein>
<keyword evidence="1" id="KW-0472">Membrane</keyword>
<keyword evidence="1" id="KW-0812">Transmembrane</keyword>
<comment type="similarity">
    <text evidence="1">Belongs to the DP1 family.</text>
</comment>
<feature type="transmembrane region" description="Helical" evidence="1">
    <location>
        <begin position="42"/>
        <end position="64"/>
    </location>
</feature>
<dbReference type="PANTHER" id="PTHR12300:SF117">
    <property type="entry name" value="LP05237P-RELATED"/>
    <property type="match status" value="1"/>
</dbReference>
<feature type="transmembrane region" description="Helical" evidence="1">
    <location>
        <begin position="6"/>
        <end position="22"/>
    </location>
</feature>
<dbReference type="OrthoDB" id="434647at2759"/>
<dbReference type="InterPro" id="IPR004345">
    <property type="entry name" value="TB2_DP1_HVA22"/>
</dbReference>
<evidence type="ECO:0000313" key="3">
    <source>
        <dbReference type="Proteomes" id="UP001652661"/>
    </source>
</evidence>
<feature type="compositionally biased region" description="Polar residues" evidence="2">
    <location>
        <begin position="252"/>
        <end position="263"/>
    </location>
</feature>
<feature type="compositionally biased region" description="Polar residues" evidence="2">
    <location>
        <begin position="291"/>
        <end position="303"/>
    </location>
</feature>
<dbReference type="GO" id="GO:0071782">
    <property type="term" value="C:endoplasmic reticulum tubular network"/>
    <property type="evidence" value="ECO:0007669"/>
    <property type="project" value="TreeGrafter"/>
</dbReference>
<dbReference type="AlphaFoldDB" id="A0A6P4IZE8"/>
<dbReference type="GO" id="GO:0005881">
    <property type="term" value="C:cytoplasmic microtubule"/>
    <property type="evidence" value="ECO:0007669"/>
    <property type="project" value="TreeGrafter"/>
</dbReference>
<feature type="compositionally biased region" description="Polar residues" evidence="2">
    <location>
        <begin position="172"/>
        <end position="184"/>
    </location>
</feature>
<feature type="transmembrane region" description="Helical" evidence="1">
    <location>
        <begin position="70"/>
        <end position="92"/>
    </location>
</feature>
<dbReference type="OMA" id="PAWHTYK"/>
<reference evidence="4" key="2">
    <citation type="submission" date="2025-08" db="UniProtKB">
        <authorList>
            <consortium name="RefSeq"/>
        </authorList>
    </citation>
    <scope>IDENTIFICATION</scope>
    <source>
        <strain evidence="4">14028-0561.14</strain>
        <tissue evidence="4">Whole fly</tissue>
    </source>
</reference>
<keyword evidence="3" id="KW-1185">Reference proteome</keyword>
<dbReference type="GO" id="GO:0008017">
    <property type="term" value="F:microtubule binding"/>
    <property type="evidence" value="ECO:0007669"/>
    <property type="project" value="TreeGrafter"/>
</dbReference>
<comment type="subcellular location">
    <subcellularLocation>
        <location evidence="1">Membrane</location>
        <topology evidence="1">Multi-pass membrane protein</topology>
    </subcellularLocation>
</comment>
<dbReference type="RefSeq" id="XP_017027683.1">
    <property type="nucleotide sequence ID" value="XM_017172194.3"/>
</dbReference>
<dbReference type="PANTHER" id="PTHR12300">
    <property type="entry name" value="HVA22-LIKE PROTEINS"/>
    <property type="match status" value="1"/>
</dbReference>
<proteinExistence type="inferred from homology"/>
<dbReference type="GeneID" id="108078368"/>
<organism evidence="3 4">
    <name type="scientific">Drosophila kikkawai</name>
    <name type="common">Fruit fly</name>
    <dbReference type="NCBI Taxonomy" id="30033"/>
    <lineage>
        <taxon>Eukaryota</taxon>
        <taxon>Metazoa</taxon>
        <taxon>Ecdysozoa</taxon>
        <taxon>Arthropoda</taxon>
        <taxon>Hexapoda</taxon>
        <taxon>Insecta</taxon>
        <taxon>Pterygota</taxon>
        <taxon>Neoptera</taxon>
        <taxon>Endopterygota</taxon>
        <taxon>Diptera</taxon>
        <taxon>Brachycera</taxon>
        <taxon>Muscomorpha</taxon>
        <taxon>Ephydroidea</taxon>
        <taxon>Drosophilidae</taxon>
        <taxon>Drosophila</taxon>
        <taxon>Sophophora</taxon>
    </lineage>
</organism>
<accession>A0A6P4IZE8</accession>
<sequence length="303" mass="34149">MCLLSYASRLVFFIYGTLGPAYHTYKTLNNGDDEFLAWAKYWIVYAFLITIELVADALLSWVAIYMPIKMIFMLWIVMTAPTANVWIFDAILHPFLTKRQDQIDQFLNRGKYKFLNDSLKALTQMCVHGRTFVRPLISHWWPKSNMALGVSHNQETITGATGGEGAEKGQDSDASSTSVQTSRVNVCTRSSPLTSFTHIADNTENMQPALHSNRSLNELAENVISPEPSSATVRRQILRKVKTLSKKDSGASFPSQSSLTTPKNKLYDDVEDLIATSRIEPDGQDVRQHRQLGNRNRSLLSQQ</sequence>
<dbReference type="Pfam" id="PF03134">
    <property type="entry name" value="TB2_DP1_HVA22"/>
    <property type="match status" value="1"/>
</dbReference>
<gene>
    <name evidence="4" type="primary">LOC108078368</name>
</gene>